<dbReference type="EMBL" id="CBUH010000148">
    <property type="protein sequence ID" value="CDI43065.1"/>
    <property type="molecule type" value="Genomic_DNA"/>
</dbReference>
<dbReference type="Proteomes" id="UP000017243">
    <property type="component" value="Unassembled WGS sequence"/>
</dbReference>
<reference evidence="1 2" key="1">
    <citation type="submission" date="2013-09" db="EMBL/GenBank/DDBJ databases">
        <title>Draft Genome Sequence of five Lactobacillus helveticus strains CIRM-BIA 101T, 103, 104, 951 and 953 isolated from milk product.</title>
        <authorList>
            <person name="Valence F."/>
            <person name="Chuat V."/>
            <person name="Ma L."/>
            <person name="Creno S."/>
            <person name="Falentin H."/>
            <person name="Lortal S."/>
            <person name="Bizet C."/>
            <person name="Clermont D."/>
            <person name="Loux V."/>
            <person name="Bouchier C."/>
            <person name="Cousin S."/>
        </authorList>
    </citation>
    <scope>NUCLEOTIDE SEQUENCE [LARGE SCALE GENOMIC DNA]</scope>
    <source>
        <strain evidence="1 2">CIRM-BIA 953</strain>
    </source>
</reference>
<name>U4QN81_LACHE</name>
<evidence type="ECO:0000313" key="2">
    <source>
        <dbReference type="Proteomes" id="UP000017243"/>
    </source>
</evidence>
<protein>
    <submittedName>
        <fullName evidence="1">Uncharacterized protein</fullName>
    </submittedName>
</protein>
<comment type="caution">
    <text evidence="1">The sequence shown here is derived from an EMBL/GenBank/DDBJ whole genome shotgun (WGS) entry which is preliminary data.</text>
</comment>
<sequence length="10" mass="1195">MPIIERVIQP</sequence>
<evidence type="ECO:0000313" key="1">
    <source>
        <dbReference type="EMBL" id="CDI43065.1"/>
    </source>
</evidence>
<organism evidence="1 2">
    <name type="scientific">Lactobacillus helveticus CIRM-BIA 953</name>
    <dbReference type="NCBI Taxonomy" id="1226335"/>
    <lineage>
        <taxon>Bacteria</taxon>
        <taxon>Bacillati</taxon>
        <taxon>Bacillota</taxon>
        <taxon>Bacilli</taxon>
        <taxon>Lactobacillales</taxon>
        <taxon>Lactobacillaceae</taxon>
        <taxon>Lactobacillus</taxon>
    </lineage>
</organism>
<accession>U4QN81</accession>
<proteinExistence type="predicted"/>
<gene>
    <name evidence="1" type="ORF">LHCIRMBIA953_00488</name>
</gene>